<evidence type="ECO:0000313" key="2">
    <source>
        <dbReference type="Proteomes" id="UP000234331"/>
    </source>
</evidence>
<dbReference type="AlphaFoldDB" id="A0A2I2KU94"/>
<name>A0A2I2KU94_9ACTN</name>
<reference evidence="1 2" key="1">
    <citation type="submission" date="2017-06" db="EMBL/GenBank/DDBJ databases">
        <authorList>
            <person name="Kim H.J."/>
            <person name="Triplett B.A."/>
        </authorList>
    </citation>
    <scope>NUCLEOTIDE SEQUENCE [LARGE SCALE GENOMIC DNA]</scope>
    <source>
        <strain evidence="1">FRACA_ARgP5</strain>
    </source>
</reference>
<dbReference type="EMBL" id="FZMO01000235">
    <property type="protein sequence ID" value="SNQ49234.1"/>
    <property type="molecule type" value="Genomic_DNA"/>
</dbReference>
<proteinExistence type="predicted"/>
<accession>A0A2I2KU94</accession>
<organism evidence="1 2">
    <name type="scientific">Frankia canadensis</name>
    <dbReference type="NCBI Taxonomy" id="1836972"/>
    <lineage>
        <taxon>Bacteria</taxon>
        <taxon>Bacillati</taxon>
        <taxon>Actinomycetota</taxon>
        <taxon>Actinomycetes</taxon>
        <taxon>Frankiales</taxon>
        <taxon>Frankiaceae</taxon>
        <taxon>Frankia</taxon>
    </lineage>
</organism>
<sequence length="88" mass="9665">MDAAPRSRFPGRCVRCRSGTGSGFQPRIRMPRPRREICCTIDKRFPPGVCLAMYGIVVATPVLTKMLPTDLRVSRPVVVAEKSGFAAT</sequence>
<protein>
    <submittedName>
        <fullName evidence="1">Uncharacterized protein</fullName>
    </submittedName>
</protein>
<gene>
    <name evidence="1" type="ORF">FRACA_310026</name>
</gene>
<dbReference type="Proteomes" id="UP000234331">
    <property type="component" value="Unassembled WGS sequence"/>
</dbReference>
<keyword evidence="2" id="KW-1185">Reference proteome</keyword>
<evidence type="ECO:0000313" key="1">
    <source>
        <dbReference type="EMBL" id="SNQ49234.1"/>
    </source>
</evidence>